<proteinExistence type="predicted"/>
<protein>
    <submittedName>
        <fullName evidence="2">Uncharacterized protein</fullName>
    </submittedName>
</protein>
<keyword evidence="1" id="KW-0472">Membrane</keyword>
<organism evidence="2 3">
    <name type="scientific">Lancefieldella rimae</name>
    <dbReference type="NCBI Taxonomy" id="1383"/>
    <lineage>
        <taxon>Bacteria</taxon>
        <taxon>Bacillati</taxon>
        <taxon>Actinomycetota</taxon>
        <taxon>Coriobacteriia</taxon>
        <taxon>Coriobacteriales</taxon>
        <taxon>Atopobiaceae</taxon>
        <taxon>Lancefieldella</taxon>
    </lineage>
</organism>
<evidence type="ECO:0000313" key="2">
    <source>
        <dbReference type="EMBL" id="MBF4807875.1"/>
    </source>
</evidence>
<accession>A0A930YPU2</accession>
<feature type="transmembrane region" description="Helical" evidence="1">
    <location>
        <begin position="30"/>
        <end position="53"/>
    </location>
</feature>
<gene>
    <name evidence="2" type="ORF">HXK26_04185</name>
</gene>
<feature type="transmembrane region" description="Helical" evidence="1">
    <location>
        <begin position="73"/>
        <end position="95"/>
    </location>
</feature>
<evidence type="ECO:0000256" key="1">
    <source>
        <dbReference type="SAM" id="Phobius"/>
    </source>
</evidence>
<comment type="caution">
    <text evidence="2">The sequence shown here is derived from an EMBL/GenBank/DDBJ whole genome shotgun (WGS) entry which is preliminary data.</text>
</comment>
<evidence type="ECO:0000313" key="3">
    <source>
        <dbReference type="Proteomes" id="UP000698335"/>
    </source>
</evidence>
<dbReference type="RefSeq" id="WP_423977198.1">
    <property type="nucleotide sequence ID" value="NZ_CBDELS010000012.1"/>
</dbReference>
<name>A0A930YPU2_9ACTN</name>
<keyword evidence="1" id="KW-1133">Transmembrane helix</keyword>
<dbReference type="AlphaFoldDB" id="A0A930YPU2"/>
<dbReference type="Proteomes" id="UP000698335">
    <property type="component" value="Unassembled WGS sequence"/>
</dbReference>
<sequence length="105" mass="12050">MGMLLLLFYFPVIFVAAIFGYTIESLEALVNSWAFPIAILIFIAWVIVAISLIRTLIWWLKDRKNHVITKKRFYLPAAFTVIALALTFFDIWFAINVVSGVLIKP</sequence>
<dbReference type="EMBL" id="JABZGW010000155">
    <property type="protein sequence ID" value="MBF4807875.1"/>
    <property type="molecule type" value="Genomic_DNA"/>
</dbReference>
<keyword evidence="1" id="KW-0812">Transmembrane</keyword>
<reference evidence="2" key="1">
    <citation type="submission" date="2020-04" db="EMBL/GenBank/DDBJ databases">
        <title>Deep metagenomics examines the oral microbiome during advanced dental caries in children, revealing novel taxa and co-occurrences with host molecules.</title>
        <authorList>
            <person name="Baker J.L."/>
            <person name="Morton J.T."/>
            <person name="Dinis M."/>
            <person name="Alvarez R."/>
            <person name="Tran N.C."/>
            <person name="Knight R."/>
            <person name="Edlund A."/>
        </authorList>
    </citation>
    <scope>NUCLEOTIDE SEQUENCE</scope>
    <source>
        <strain evidence="2">JCVI_38_bin.5</strain>
    </source>
</reference>